<protein>
    <submittedName>
        <fullName evidence="4">Polysaccharide deacetylase family protein</fullName>
    </submittedName>
</protein>
<dbReference type="RefSeq" id="WP_185276132.1">
    <property type="nucleotide sequence ID" value="NZ_CP043641.1"/>
</dbReference>
<dbReference type="SUPFAM" id="SSF88713">
    <property type="entry name" value="Glycoside hydrolase/deacetylase"/>
    <property type="match status" value="1"/>
</dbReference>
<dbReference type="PANTHER" id="PTHR34216:SF3">
    <property type="entry name" value="POLY-BETA-1,6-N-ACETYL-D-GLUCOSAMINE N-DEACETYLASE"/>
    <property type="match status" value="1"/>
</dbReference>
<dbReference type="AlphaFoldDB" id="A0A7G6YDX8"/>
<dbReference type="Gene3D" id="3.20.20.370">
    <property type="entry name" value="Glycoside hydrolase/deacetylase"/>
    <property type="match status" value="1"/>
</dbReference>
<comment type="subcellular location">
    <subcellularLocation>
        <location evidence="1">Secreted</location>
    </subcellularLocation>
</comment>
<evidence type="ECO:0000256" key="1">
    <source>
        <dbReference type="ARBA" id="ARBA00004613"/>
    </source>
</evidence>
<evidence type="ECO:0000256" key="2">
    <source>
        <dbReference type="ARBA" id="ARBA00022729"/>
    </source>
</evidence>
<name>A0A7G6YDX8_9MICO</name>
<sequence length="217" mass="24229">MIINFCFHGIGTPAQERESGESGYWVSERMFLDLLDEVALHPNVRLSFDDGNRSDIEIALPALLDRGLTATFFALAGRLDDPASLDEADLRELRAARMRIGSHGWNHVPWRRLSAADTEREVTEARAALAEASDGPIEEAALPLGRYDRLLLERLERAGYTAIYTSDRFPAKPDSWMQARYSATSASTVAGTRRIFTHTPALRDAWQIASSLAKRVR</sequence>
<dbReference type="GO" id="GO:0005975">
    <property type="term" value="P:carbohydrate metabolic process"/>
    <property type="evidence" value="ECO:0007669"/>
    <property type="project" value="InterPro"/>
</dbReference>
<proteinExistence type="predicted"/>
<dbReference type="InterPro" id="IPR002509">
    <property type="entry name" value="NODB_dom"/>
</dbReference>
<evidence type="ECO:0000313" key="4">
    <source>
        <dbReference type="EMBL" id="QNE36693.1"/>
    </source>
</evidence>
<gene>
    <name evidence="4" type="ORF">F1C12_17290</name>
</gene>
<keyword evidence="2" id="KW-0732">Signal</keyword>
<dbReference type="Pfam" id="PF01522">
    <property type="entry name" value="Polysacc_deac_1"/>
    <property type="match status" value="1"/>
</dbReference>
<feature type="domain" description="NodB homology" evidence="3">
    <location>
        <begin position="42"/>
        <end position="217"/>
    </location>
</feature>
<reference evidence="5" key="1">
    <citation type="submission" date="2019-09" db="EMBL/GenBank/DDBJ databases">
        <title>Antimicrobial potential of Antarctic Bacteria.</title>
        <authorList>
            <person name="Benaud N."/>
            <person name="Edwards R.J."/>
            <person name="Ferrari B.C."/>
        </authorList>
    </citation>
    <scope>NUCLEOTIDE SEQUENCE [LARGE SCALE GENOMIC DNA]</scope>
    <source>
        <strain evidence="5">INR9</strain>
    </source>
</reference>
<dbReference type="EMBL" id="CP043641">
    <property type="protein sequence ID" value="QNE36693.1"/>
    <property type="molecule type" value="Genomic_DNA"/>
</dbReference>
<organism evidence="4 5">
    <name type="scientific">Leifsonia shinshuensis</name>
    <dbReference type="NCBI Taxonomy" id="150026"/>
    <lineage>
        <taxon>Bacteria</taxon>
        <taxon>Bacillati</taxon>
        <taxon>Actinomycetota</taxon>
        <taxon>Actinomycetes</taxon>
        <taxon>Micrococcales</taxon>
        <taxon>Microbacteriaceae</taxon>
        <taxon>Leifsonia</taxon>
    </lineage>
</organism>
<dbReference type="InterPro" id="IPR051398">
    <property type="entry name" value="Polysacch_Deacetylase"/>
</dbReference>
<dbReference type="PANTHER" id="PTHR34216">
    <property type="match status" value="1"/>
</dbReference>
<dbReference type="KEGG" id="lse:F1C12_17290"/>
<dbReference type="Proteomes" id="UP000515511">
    <property type="component" value="Chromosome"/>
</dbReference>
<accession>A0A7G6YDX8</accession>
<dbReference type="GO" id="GO:0005576">
    <property type="term" value="C:extracellular region"/>
    <property type="evidence" value="ECO:0007669"/>
    <property type="project" value="UniProtKB-SubCell"/>
</dbReference>
<evidence type="ECO:0000259" key="3">
    <source>
        <dbReference type="PROSITE" id="PS51677"/>
    </source>
</evidence>
<evidence type="ECO:0000313" key="5">
    <source>
        <dbReference type="Proteomes" id="UP000515511"/>
    </source>
</evidence>
<dbReference type="CDD" id="cd10918">
    <property type="entry name" value="CE4_NodB_like_5s_6s"/>
    <property type="match status" value="1"/>
</dbReference>
<dbReference type="GO" id="GO:0016810">
    <property type="term" value="F:hydrolase activity, acting on carbon-nitrogen (but not peptide) bonds"/>
    <property type="evidence" value="ECO:0007669"/>
    <property type="project" value="InterPro"/>
</dbReference>
<dbReference type="PROSITE" id="PS51677">
    <property type="entry name" value="NODB"/>
    <property type="match status" value="1"/>
</dbReference>
<dbReference type="InterPro" id="IPR011330">
    <property type="entry name" value="Glyco_hydro/deAcase_b/a-brl"/>
</dbReference>